<keyword evidence="2" id="KW-1185">Reference proteome</keyword>
<name>B9D1Z1_CAMRE</name>
<dbReference type="EMBL" id="ACFU01000011">
    <property type="protein sequence ID" value="EEF13988.1"/>
    <property type="molecule type" value="Genomic_DNA"/>
</dbReference>
<reference evidence="1 2" key="1">
    <citation type="submission" date="2008-08" db="EMBL/GenBank/DDBJ databases">
        <authorList>
            <person name="Madupu R."/>
            <person name="Durkin A.S."/>
            <person name="Torralba M."/>
            <person name="Methe B."/>
            <person name="Sutton G.G."/>
            <person name="Strausberg R.L."/>
            <person name="Nelson K.E."/>
        </authorList>
    </citation>
    <scope>NUCLEOTIDE SEQUENCE [LARGE SCALE GENOMIC DNA]</scope>
    <source>
        <strain evidence="1 2">RM3267</strain>
    </source>
</reference>
<organism evidence="1 2">
    <name type="scientific">Campylobacter rectus RM3267</name>
    <dbReference type="NCBI Taxonomy" id="553218"/>
    <lineage>
        <taxon>Bacteria</taxon>
        <taxon>Pseudomonadati</taxon>
        <taxon>Campylobacterota</taxon>
        <taxon>Epsilonproteobacteria</taxon>
        <taxon>Campylobacterales</taxon>
        <taxon>Campylobacteraceae</taxon>
        <taxon>Campylobacter</taxon>
    </lineage>
</organism>
<evidence type="ECO:0000313" key="2">
    <source>
        <dbReference type="Proteomes" id="UP000003082"/>
    </source>
</evidence>
<comment type="caution">
    <text evidence="1">The sequence shown here is derived from an EMBL/GenBank/DDBJ whole genome shotgun (WGS) entry which is preliminary data.</text>
</comment>
<accession>B9D1Z1</accession>
<dbReference type="Proteomes" id="UP000003082">
    <property type="component" value="Unassembled WGS sequence"/>
</dbReference>
<sequence>MSRFAAVKFVKSHYTLGRKQSKFELNFTLTHPNLRLKADKFGV</sequence>
<evidence type="ECO:0000313" key="1">
    <source>
        <dbReference type="EMBL" id="EEF13988.1"/>
    </source>
</evidence>
<dbReference type="AlphaFoldDB" id="B9D1Z1"/>
<proteinExistence type="predicted"/>
<gene>
    <name evidence="1" type="ORF">CAMRE0001_0865</name>
</gene>
<protein>
    <submittedName>
        <fullName evidence="1">Uncharacterized protein</fullName>
    </submittedName>
</protein>